<sequence>MRTAGKKAQRSCLGCREAQDQDKLVRYVLSPQGELLVDYRMRLPGRGAYTCFDPQCIFAAIKRRQFERALKWGGESLDGQTLVDSLATQVREKILNLVGIARKSNNIVSGGTLVLSSLGKNGGISLVLLAEDISAAIGQKVLDKAGVFEVPCYYLASKDELGHLVGKGERSVIGLKTGSLAESLEVELLRYKYIVGES</sequence>
<dbReference type="SUPFAM" id="SSF55315">
    <property type="entry name" value="L30e-like"/>
    <property type="match status" value="1"/>
</dbReference>
<keyword evidence="4" id="KW-1185">Reference proteome</keyword>
<evidence type="ECO:0000259" key="2">
    <source>
        <dbReference type="Pfam" id="PF04296"/>
    </source>
</evidence>
<reference evidence="3 4" key="1">
    <citation type="submission" date="2015-07" db="EMBL/GenBank/DDBJ databases">
        <title>Isolation and Genomic Characterization of a Novel Halophilic Metal-Reducing Deltaproteobacterium from the Deep Subsurface.</title>
        <authorList>
            <person name="Badalamenti J.P."/>
            <person name="Summers Z.M."/>
            <person name="Gralnick J.A."/>
            <person name="Bond D.R."/>
        </authorList>
    </citation>
    <scope>NUCLEOTIDE SEQUENCE [LARGE SCALE GENOMIC DNA]</scope>
    <source>
        <strain evidence="3 4">WTL</strain>
    </source>
</reference>
<dbReference type="AlphaFoldDB" id="A0A0M4DHI7"/>
<dbReference type="Pfam" id="PF04296">
    <property type="entry name" value="YlxR"/>
    <property type="match status" value="1"/>
</dbReference>
<dbReference type="Proteomes" id="UP000057158">
    <property type="component" value="Chromosome"/>
</dbReference>
<dbReference type="Gene3D" id="3.30.1230.10">
    <property type="entry name" value="YlxR-like"/>
    <property type="match status" value="1"/>
</dbReference>
<dbReference type="InterPro" id="IPR029064">
    <property type="entry name" value="Ribosomal_eL30-like_sf"/>
</dbReference>
<organism evidence="3 4">
    <name type="scientific">Desulfuromonas soudanensis</name>
    <dbReference type="NCBI Taxonomy" id="1603606"/>
    <lineage>
        <taxon>Bacteria</taxon>
        <taxon>Pseudomonadati</taxon>
        <taxon>Thermodesulfobacteriota</taxon>
        <taxon>Desulfuromonadia</taxon>
        <taxon>Desulfuromonadales</taxon>
        <taxon>Desulfuromonadaceae</taxon>
        <taxon>Desulfuromonas</taxon>
    </lineage>
</organism>
<dbReference type="Pfam" id="PF01248">
    <property type="entry name" value="Ribosomal_L7Ae"/>
    <property type="match status" value="1"/>
</dbReference>
<dbReference type="InterPro" id="IPR007393">
    <property type="entry name" value="YlxR_dom"/>
</dbReference>
<dbReference type="InterPro" id="IPR035931">
    <property type="entry name" value="YlxR-like_sf"/>
</dbReference>
<feature type="domain" description="YlxR" evidence="2">
    <location>
        <begin position="10"/>
        <end position="71"/>
    </location>
</feature>
<name>A0A0M4DHI7_9BACT</name>
<dbReference type="SUPFAM" id="SSF64376">
    <property type="entry name" value="YlxR-like"/>
    <property type="match status" value="1"/>
</dbReference>
<keyword evidence="3" id="KW-0689">Ribosomal protein</keyword>
<accession>A0A0M4DHI7</accession>
<evidence type="ECO:0000313" key="3">
    <source>
        <dbReference type="EMBL" id="ALC16537.1"/>
    </source>
</evidence>
<dbReference type="InterPro" id="IPR004038">
    <property type="entry name" value="Ribosomal_eL8/eL30/eS12/Gad45"/>
</dbReference>
<dbReference type="PANTHER" id="PTHR34215">
    <property type="entry name" value="BLL0784 PROTEIN"/>
    <property type="match status" value="1"/>
</dbReference>
<dbReference type="STRING" id="1603606.DSOUD_1759"/>
<feature type="domain" description="Ribosomal protein eL8/eL30/eS12/Gadd45" evidence="1">
    <location>
        <begin position="93"/>
        <end position="173"/>
    </location>
</feature>
<protein>
    <submittedName>
        <fullName evidence="3">50S ribosomal protein L7AE</fullName>
    </submittedName>
</protein>
<dbReference type="PANTHER" id="PTHR34215:SF1">
    <property type="entry name" value="YLXR DOMAIN-CONTAINING PROTEIN"/>
    <property type="match status" value="1"/>
</dbReference>
<dbReference type="RefSeq" id="WP_198300389.1">
    <property type="nucleotide sequence ID" value="NZ_CP010802.1"/>
</dbReference>
<dbReference type="PATRIC" id="fig|1603606.3.peg.1914"/>
<dbReference type="GO" id="GO:0005840">
    <property type="term" value="C:ribosome"/>
    <property type="evidence" value="ECO:0007669"/>
    <property type="project" value="UniProtKB-KW"/>
</dbReference>
<dbReference type="KEGG" id="des:DSOUD_1759"/>
<dbReference type="Gene3D" id="3.30.1330.30">
    <property type="match status" value="1"/>
</dbReference>
<gene>
    <name evidence="3" type="primary">ylxRQ</name>
    <name evidence="3" type="ORF">DSOUD_1759</name>
</gene>
<dbReference type="EMBL" id="CP010802">
    <property type="protein sequence ID" value="ALC16537.1"/>
    <property type="molecule type" value="Genomic_DNA"/>
</dbReference>
<dbReference type="InterPro" id="IPR037465">
    <property type="entry name" value="YlxR"/>
</dbReference>
<keyword evidence="3" id="KW-0687">Ribonucleoprotein</keyword>
<evidence type="ECO:0000259" key="1">
    <source>
        <dbReference type="Pfam" id="PF01248"/>
    </source>
</evidence>
<evidence type="ECO:0000313" key="4">
    <source>
        <dbReference type="Proteomes" id="UP000057158"/>
    </source>
</evidence>
<proteinExistence type="predicted"/>